<sequence>MATNGATQGSTKRTHVTTVIQRVVDLIPEFLPGGNETMGPGPGDRFVIYATRDEAVDYFLKNCVVDGKCKYCDMAYENMHRHGGTMHCGRLCAFKNATSLGLDRLLGMTPDKVFGYVDGCFAWPGGAVERGVSQYFPPVADTCNRCPGVRWGAHVTAASIGKQVLIPNSNTIQDKATHLLVHHPDDFLSLLLKFLLMGRMGRCAIGYTPNWVVKRFAMMWDRTGYTTTAPKPYPVGKKLDGELYEAMKNFLLKFDSGVRGLRGVNNEPDPPPQVMPVIFESGHELSTTLTLRRRVRTTPRKSGLTRPTAPPAQTQEESGGDTSDDENGSGEGEKGGVIPSLSNPSTIPKMYFGNIKPGTDTNSSGSNPGWGENSDHVLIASAANPSVPLTTKMSSGAVKRKSSEPTEGTSGTPRRKRASRALVPTVPAHEAEKWYGALPSISLTRAPTIYTGRAARTIVDSIEEIGQAPYPMVLEVNGERDLPIVMEDRIITSKPVEFIGALETDVATRKAVIRKATEALRLYSYRPLMQLSYVALFFDQGWAHCVLEKPDPSTVAMTSITNTILASRKFPWGVPTTKETWKLELGNHIFRDIVKLIALEYRLGVTPIFGKQDVYAWGGGLAIAPATVKRGVDITGAQNLLAAILTHYSMFRLDRKIQPPAATMDSLSADMIKVLNWPSNPPVAEVNELVERLQALVDIGHPIVDFPVDYRLQMGPDFTLRPDLLLVKAPRGGPSFYPSTDRILRVIDKIRDGGDDTNESEEEDLATAALQTHRSVAVSRRSILPPEASLSASNRSREVMKQRMVDTHKSLMRGEGSVDQELMKFITAIDSGALNSIGVSDSAFGELLSGMGLGEAPQVMDRGINSTSDELNDLISSLAPQNIPEDWTLETDFQMDLFDPSIPTDTQGLLGGDQCNNPWGIGTQVPAQVPAAPCELMPPPPVPPQSSRRTVATPSAPAPTQSTPEMKLSNLPYPVAVNVATMGDDIISQSFMMANNNWTMTMNPRGDLVVSAFTHDAEAQPPPPPPPAMTQIQSPQSPHVFLAPAAPGPRGGNQKPKVIKRKIEPASKMEGGVRDHRGSAMDTSRGQASIVQAHPGSLISQDQLEKMDRWIYKPADDTRTSDVLKGVQATIMARWKKNHKVQRVKMCTAPGNLETGDVILVDLTTVGPTRSIDVNPALPSTPVVATWVDTKEAPVAHQSSYELYAGDPKAHHQCNIYMGPSMDLYAYSAKVWIAQHTFDGTDKTWGREFPHPLRSVYTSIMKIKASKHVPYIYTVLEPQQYTGYKLNMYTLITPMGHPVIESGVSGYSKYLIKALVRVLKNVHGAGLKVGYMHPKNVWIKTETGNGGIPQTFFVFDVLTQMIENIFLPNSIGGENSPILPPEWDSHMTPNGPPAHLITEESDIYCLGRLLALYCPVEDMTKDQVDTILRTAATDPRARPTLEDLRLMFNVAPEEPFAPPILGLMPVKITNKKKTERSNVAYIRMPTEALSQG</sequence>
<proteinExistence type="predicted"/>
<evidence type="ECO:0000313" key="3">
    <source>
        <dbReference type="Proteomes" id="UP000242696"/>
    </source>
</evidence>
<keyword evidence="3" id="KW-1185">Reference proteome</keyword>
<dbReference type="EMBL" id="MG271984">
    <property type="protein sequence ID" value="ACI45241.2"/>
    <property type="molecule type" value="Genomic_DNA"/>
</dbReference>
<evidence type="ECO:0000313" key="2">
    <source>
        <dbReference type="EMBL" id="ACI45241.2"/>
    </source>
</evidence>
<protein>
    <submittedName>
        <fullName evidence="2">ORF72</fullName>
    </submittedName>
</protein>
<feature type="region of interest" description="Disordered" evidence="1">
    <location>
        <begin position="288"/>
        <end position="422"/>
    </location>
</feature>
<accession>B6D7N7</accession>
<feature type="compositionally biased region" description="Low complexity" evidence="1">
    <location>
        <begin position="950"/>
        <end position="964"/>
    </location>
</feature>
<feature type="compositionally biased region" description="Acidic residues" evidence="1">
    <location>
        <begin position="318"/>
        <end position="328"/>
    </location>
</feature>
<name>B6D7N7_9VIRU</name>
<dbReference type="GeneID" id="35414716"/>
<feature type="compositionally biased region" description="Polar residues" evidence="1">
    <location>
        <begin position="383"/>
        <end position="394"/>
    </location>
</feature>
<organism evidence="2">
    <name type="scientific">black bullhead herpesvirus</name>
    <dbReference type="NCBI Taxonomy" id="508441"/>
    <lineage>
        <taxon>Viruses</taxon>
        <taxon>Duplodnaviria</taxon>
        <taxon>Heunggongvirae</taxon>
        <taxon>Peploviricota</taxon>
        <taxon>Herviviricetes</taxon>
        <taxon>Herpesvirales</taxon>
        <taxon>Alloherpesviridae</taxon>
        <taxon>Ictavirus</taxon>
        <taxon>Ictavirus ictaluridallo2</taxon>
    </lineage>
</organism>
<feature type="region of interest" description="Disordered" evidence="1">
    <location>
        <begin position="935"/>
        <end position="967"/>
    </location>
</feature>
<dbReference type="Proteomes" id="UP000242696">
    <property type="component" value="Segment"/>
</dbReference>
<dbReference type="KEGG" id="vg:35414716"/>
<reference evidence="2" key="1">
    <citation type="journal article" date="2018" name="Arch. Virol.">
        <title>Complete genome sequence and analysis of ictalurid herpesvirus 2.</title>
        <authorList>
            <person name="Borzak R."/>
            <person name="Haluk T."/>
            <person name="Bartha D."/>
            <person name="Doszpoly A."/>
        </authorList>
    </citation>
    <scope>NUCLEOTIDE SEQUENCE</scope>
    <source>
        <strain evidence="2">760/94</strain>
    </source>
</reference>
<dbReference type="RefSeq" id="YP_009447896.1">
    <property type="nucleotide sequence ID" value="NC_036579.1"/>
</dbReference>
<evidence type="ECO:0000256" key="1">
    <source>
        <dbReference type="SAM" id="MobiDB-lite"/>
    </source>
</evidence>